<reference evidence="2 3" key="1">
    <citation type="submission" date="2017-05" db="EMBL/GenBank/DDBJ databases">
        <authorList>
            <person name="Song R."/>
            <person name="Chenine A.L."/>
            <person name="Ruprecht R.M."/>
        </authorList>
    </citation>
    <scope>NUCLEOTIDE SEQUENCE [LARGE SCALE GENOMIC DNA]</scope>
    <source>
        <strain evidence="2 3">CECT 8663</strain>
    </source>
</reference>
<evidence type="ECO:0000313" key="3">
    <source>
        <dbReference type="Proteomes" id="UP000220836"/>
    </source>
</evidence>
<sequence>MILRSSLVALCAVAVQASSASSAVAADDMGSAGWIAQRAQLFSQVCMAAAPTFLDFETHAKAASLSETENGWHMAPEVLIDVLQHDSFCSCFMTVMAPDQTAMITAIHAQLMQDYGSDYSGPKSGLATVAPFDRSGVEVVSILEPREFNGDKWVAARLSVFGTCAEAEKTK</sequence>
<feature type="signal peptide" evidence="1">
    <location>
        <begin position="1"/>
        <end position="25"/>
    </location>
</feature>
<feature type="chain" id="PRO_5012466774" evidence="1">
    <location>
        <begin position="26"/>
        <end position="171"/>
    </location>
</feature>
<evidence type="ECO:0000256" key="1">
    <source>
        <dbReference type="SAM" id="SignalP"/>
    </source>
</evidence>
<proteinExistence type="predicted"/>
<evidence type="ECO:0000313" key="2">
    <source>
        <dbReference type="EMBL" id="SMX33125.1"/>
    </source>
</evidence>
<gene>
    <name evidence="2" type="ORF">PEV8663_00174</name>
</gene>
<dbReference type="EMBL" id="FXYH01000001">
    <property type="protein sequence ID" value="SMX33125.1"/>
    <property type="molecule type" value="Genomic_DNA"/>
</dbReference>
<dbReference type="Proteomes" id="UP000220836">
    <property type="component" value="Unassembled WGS sequence"/>
</dbReference>
<accession>A0A238JRF0</accession>
<keyword evidence="3" id="KW-1185">Reference proteome</keyword>
<name>A0A238JRF0_9RHOB</name>
<dbReference type="OrthoDB" id="7859214at2"/>
<protein>
    <submittedName>
        <fullName evidence="2">Uncharacterized protein</fullName>
    </submittedName>
</protein>
<organism evidence="2 3">
    <name type="scientific">Pelagimonas varians</name>
    <dbReference type="NCBI Taxonomy" id="696760"/>
    <lineage>
        <taxon>Bacteria</taxon>
        <taxon>Pseudomonadati</taxon>
        <taxon>Pseudomonadota</taxon>
        <taxon>Alphaproteobacteria</taxon>
        <taxon>Rhodobacterales</taxon>
        <taxon>Roseobacteraceae</taxon>
        <taxon>Pelagimonas</taxon>
    </lineage>
</organism>
<dbReference type="AlphaFoldDB" id="A0A238JRF0"/>
<dbReference type="RefSeq" id="WP_097802730.1">
    <property type="nucleotide sequence ID" value="NZ_FXYH01000001.1"/>
</dbReference>
<keyword evidence="1" id="KW-0732">Signal</keyword>